<dbReference type="SUPFAM" id="SSF54593">
    <property type="entry name" value="Glyoxalase/Bleomycin resistance protein/Dihydroxybiphenyl dioxygenase"/>
    <property type="match status" value="1"/>
</dbReference>
<dbReference type="OrthoDB" id="194298at2"/>
<gene>
    <name evidence="2" type="ORF">DFP97_119114</name>
</gene>
<protein>
    <submittedName>
        <fullName evidence="2">Putative lactoylglutathione lyase</fullName>
    </submittedName>
</protein>
<dbReference type="InterPro" id="IPR004360">
    <property type="entry name" value="Glyas_Fos-R_dOase_dom"/>
</dbReference>
<keyword evidence="3" id="KW-1185">Reference proteome</keyword>
<evidence type="ECO:0000313" key="3">
    <source>
        <dbReference type="Proteomes" id="UP000252415"/>
    </source>
</evidence>
<proteinExistence type="predicted"/>
<dbReference type="GO" id="GO:0016829">
    <property type="term" value="F:lyase activity"/>
    <property type="evidence" value="ECO:0007669"/>
    <property type="project" value="UniProtKB-KW"/>
</dbReference>
<feature type="domain" description="VOC" evidence="1">
    <location>
        <begin position="5"/>
        <end position="124"/>
    </location>
</feature>
<sequence length="124" mass="14025">MKDIKLNGPTMVLLVKNLEKSIEFYKKLGFSYELIGGPDVRNVHMNRDAVTFILHPAQNQEDVKPFSSVEGGLYFDAFCYTDVRALLEEIKEKGIPIVKGPDLNDFFSEFTIQDVDGYRIAFGG</sequence>
<name>A0A368VRR7_9BACL</name>
<dbReference type="Proteomes" id="UP000252415">
    <property type="component" value="Unassembled WGS sequence"/>
</dbReference>
<comment type="caution">
    <text evidence="2">The sequence shown here is derived from an EMBL/GenBank/DDBJ whole genome shotgun (WGS) entry which is preliminary data.</text>
</comment>
<dbReference type="AlphaFoldDB" id="A0A368VRR7"/>
<reference evidence="2 3" key="1">
    <citation type="submission" date="2018-07" db="EMBL/GenBank/DDBJ databases">
        <title>Genomic Encyclopedia of Type Strains, Phase III (KMG-III): the genomes of soil and plant-associated and newly described type strains.</title>
        <authorList>
            <person name="Whitman W."/>
        </authorList>
    </citation>
    <scope>NUCLEOTIDE SEQUENCE [LARGE SCALE GENOMIC DNA]</scope>
    <source>
        <strain evidence="2 3">CECT 7506</strain>
    </source>
</reference>
<dbReference type="PROSITE" id="PS51819">
    <property type="entry name" value="VOC"/>
    <property type="match status" value="1"/>
</dbReference>
<dbReference type="RefSeq" id="WP_114383399.1">
    <property type="nucleotide sequence ID" value="NZ_QPJD01000019.1"/>
</dbReference>
<evidence type="ECO:0000313" key="2">
    <source>
        <dbReference type="EMBL" id="RCW42133.1"/>
    </source>
</evidence>
<dbReference type="InterPro" id="IPR037523">
    <property type="entry name" value="VOC_core"/>
</dbReference>
<dbReference type="EMBL" id="QPJD01000019">
    <property type="protein sequence ID" value="RCW42133.1"/>
    <property type="molecule type" value="Genomic_DNA"/>
</dbReference>
<dbReference type="Gene3D" id="3.10.180.10">
    <property type="entry name" value="2,3-Dihydroxybiphenyl 1,2-Dioxygenase, domain 1"/>
    <property type="match status" value="1"/>
</dbReference>
<dbReference type="Pfam" id="PF00903">
    <property type="entry name" value="Glyoxalase"/>
    <property type="match status" value="1"/>
</dbReference>
<dbReference type="InterPro" id="IPR029068">
    <property type="entry name" value="Glyas_Bleomycin-R_OHBP_Dase"/>
</dbReference>
<organism evidence="2 3">
    <name type="scientific">Paenibacillus prosopidis</name>
    <dbReference type="NCBI Taxonomy" id="630520"/>
    <lineage>
        <taxon>Bacteria</taxon>
        <taxon>Bacillati</taxon>
        <taxon>Bacillota</taxon>
        <taxon>Bacilli</taxon>
        <taxon>Bacillales</taxon>
        <taxon>Paenibacillaceae</taxon>
        <taxon>Paenibacillus</taxon>
    </lineage>
</organism>
<evidence type="ECO:0000259" key="1">
    <source>
        <dbReference type="PROSITE" id="PS51819"/>
    </source>
</evidence>
<accession>A0A368VRR7</accession>
<keyword evidence="2" id="KW-0456">Lyase</keyword>